<dbReference type="Gene3D" id="3.80.10.10">
    <property type="entry name" value="Ribonuclease Inhibitor"/>
    <property type="match status" value="1"/>
</dbReference>
<gene>
    <name evidence="2" type="ORF">TorRG33x02_231620</name>
</gene>
<dbReference type="AlphaFoldDB" id="A0A2P5E679"/>
<accession>A0A2P5E679</accession>
<dbReference type="SUPFAM" id="SSF81383">
    <property type="entry name" value="F-box domain"/>
    <property type="match status" value="1"/>
</dbReference>
<dbReference type="InterPro" id="IPR036047">
    <property type="entry name" value="F-box-like_dom_sf"/>
</dbReference>
<dbReference type="InterPro" id="IPR053197">
    <property type="entry name" value="F-box_SCFL_complex_component"/>
</dbReference>
<dbReference type="InterPro" id="IPR055411">
    <property type="entry name" value="LRR_FXL15/At3g58940/PEG3-like"/>
</dbReference>
<dbReference type="InterPro" id="IPR032675">
    <property type="entry name" value="LRR_dom_sf"/>
</dbReference>
<dbReference type="PROSITE" id="PS50181">
    <property type="entry name" value="FBOX"/>
    <property type="match status" value="1"/>
</dbReference>
<dbReference type="Pfam" id="PF00646">
    <property type="entry name" value="F-box"/>
    <property type="match status" value="1"/>
</dbReference>
<name>A0A2P5E679_TREOI</name>
<protein>
    <submittedName>
        <fullName evidence="2">F-box domain containing protein</fullName>
    </submittedName>
</protein>
<dbReference type="PANTHER" id="PTHR34223">
    <property type="entry name" value="OS11G0201299 PROTEIN"/>
    <property type="match status" value="1"/>
</dbReference>
<dbReference type="SUPFAM" id="SSF52058">
    <property type="entry name" value="L domain-like"/>
    <property type="match status" value="1"/>
</dbReference>
<proteinExistence type="predicted"/>
<feature type="domain" description="F-box" evidence="1">
    <location>
        <begin position="9"/>
        <end position="45"/>
    </location>
</feature>
<evidence type="ECO:0000313" key="3">
    <source>
        <dbReference type="Proteomes" id="UP000237000"/>
    </source>
</evidence>
<keyword evidence="3" id="KW-1185">Reference proteome</keyword>
<dbReference type="PANTHER" id="PTHR34223:SF51">
    <property type="entry name" value="OS06G0556300 PROTEIN"/>
    <property type="match status" value="1"/>
</dbReference>
<dbReference type="OrthoDB" id="1148828at2759"/>
<dbReference type="EMBL" id="JXTC01000226">
    <property type="protein sequence ID" value="PON81044.1"/>
    <property type="molecule type" value="Genomic_DNA"/>
</dbReference>
<evidence type="ECO:0000259" key="1">
    <source>
        <dbReference type="PROSITE" id="PS50181"/>
    </source>
</evidence>
<comment type="caution">
    <text evidence="2">The sequence shown here is derived from an EMBL/GenBank/DDBJ whole genome shotgun (WGS) entry which is preliminary data.</text>
</comment>
<sequence length="336" mass="38473">MSKSLRTTTDRFTSLPDDVAHKVVSSLSLEDVSRLSVVSRRCRQLCISMPSLNVDVRPYLQDATKRTRLMNYVERLFSLRRGVSTHRLCIGWFLDSSVNDKGGGEEEYRILSWLHNAVTCNVKWLVLYLRLKRGSAFSLPPCLIHSTSLESLTACVSINSILEFPSYSTIELSSLKTLDLWGVRIDESFGNWVSTCCKFLRSLYLKQIKETESIAINSSSITKLCITSMDYKLCHLQVSAWILEKMSLWWEFDSANNRTLQLSVPMLRMFVWKGNILRLPLTENLAALKSSASILFRSASTLTSQNLIRFYCDFRNLNHPIPNLFDKHSQVSYITL</sequence>
<dbReference type="InterPro" id="IPR001810">
    <property type="entry name" value="F-box_dom"/>
</dbReference>
<reference evidence="3" key="1">
    <citation type="submission" date="2016-06" db="EMBL/GenBank/DDBJ databases">
        <title>Parallel loss of symbiosis genes in relatives of nitrogen-fixing non-legume Parasponia.</title>
        <authorList>
            <person name="Van Velzen R."/>
            <person name="Holmer R."/>
            <person name="Bu F."/>
            <person name="Rutten L."/>
            <person name="Van Zeijl A."/>
            <person name="Liu W."/>
            <person name="Santuari L."/>
            <person name="Cao Q."/>
            <person name="Sharma T."/>
            <person name="Shen D."/>
            <person name="Roswanjaya Y."/>
            <person name="Wardhani T."/>
            <person name="Kalhor M.S."/>
            <person name="Jansen J."/>
            <person name="Van den Hoogen J."/>
            <person name="Gungor B."/>
            <person name="Hartog M."/>
            <person name="Hontelez J."/>
            <person name="Verver J."/>
            <person name="Yang W.-C."/>
            <person name="Schijlen E."/>
            <person name="Repin R."/>
            <person name="Schilthuizen M."/>
            <person name="Schranz E."/>
            <person name="Heidstra R."/>
            <person name="Miyata K."/>
            <person name="Fedorova E."/>
            <person name="Kohlen W."/>
            <person name="Bisseling T."/>
            <person name="Smit S."/>
            <person name="Geurts R."/>
        </authorList>
    </citation>
    <scope>NUCLEOTIDE SEQUENCE [LARGE SCALE GENOMIC DNA]</scope>
    <source>
        <strain evidence="3">cv. RG33-2</strain>
    </source>
</reference>
<dbReference type="Pfam" id="PF24758">
    <property type="entry name" value="LRR_At5g56370"/>
    <property type="match status" value="1"/>
</dbReference>
<dbReference type="InParanoid" id="A0A2P5E679"/>
<dbReference type="Gene3D" id="1.20.1280.50">
    <property type="match status" value="1"/>
</dbReference>
<evidence type="ECO:0000313" key="2">
    <source>
        <dbReference type="EMBL" id="PON81044.1"/>
    </source>
</evidence>
<dbReference type="Proteomes" id="UP000237000">
    <property type="component" value="Unassembled WGS sequence"/>
</dbReference>
<organism evidence="2 3">
    <name type="scientific">Trema orientale</name>
    <name type="common">Charcoal tree</name>
    <name type="synonym">Celtis orientalis</name>
    <dbReference type="NCBI Taxonomy" id="63057"/>
    <lineage>
        <taxon>Eukaryota</taxon>
        <taxon>Viridiplantae</taxon>
        <taxon>Streptophyta</taxon>
        <taxon>Embryophyta</taxon>
        <taxon>Tracheophyta</taxon>
        <taxon>Spermatophyta</taxon>
        <taxon>Magnoliopsida</taxon>
        <taxon>eudicotyledons</taxon>
        <taxon>Gunneridae</taxon>
        <taxon>Pentapetalae</taxon>
        <taxon>rosids</taxon>
        <taxon>fabids</taxon>
        <taxon>Rosales</taxon>
        <taxon>Cannabaceae</taxon>
        <taxon>Trema</taxon>
    </lineage>
</organism>